<evidence type="ECO:0000256" key="1">
    <source>
        <dbReference type="SAM" id="MobiDB-lite"/>
    </source>
</evidence>
<gene>
    <name evidence="2" type="ORF">B0F90DRAFT_1924981</name>
</gene>
<feature type="region of interest" description="Disordered" evidence="1">
    <location>
        <begin position="91"/>
        <end position="159"/>
    </location>
</feature>
<dbReference type="EMBL" id="WTXG01000010">
    <property type="protein sequence ID" value="KAI0302817.1"/>
    <property type="molecule type" value="Genomic_DNA"/>
</dbReference>
<comment type="caution">
    <text evidence="2">The sequence shown here is derived from an EMBL/GenBank/DDBJ whole genome shotgun (WGS) entry which is preliminary data.</text>
</comment>
<name>A0AAD4M684_9AGAM</name>
<keyword evidence="3" id="KW-1185">Reference proteome</keyword>
<evidence type="ECO:0000313" key="3">
    <source>
        <dbReference type="Proteomes" id="UP001203297"/>
    </source>
</evidence>
<organism evidence="2 3">
    <name type="scientific">Multifurca ochricompacta</name>
    <dbReference type="NCBI Taxonomy" id="376703"/>
    <lineage>
        <taxon>Eukaryota</taxon>
        <taxon>Fungi</taxon>
        <taxon>Dikarya</taxon>
        <taxon>Basidiomycota</taxon>
        <taxon>Agaricomycotina</taxon>
        <taxon>Agaricomycetes</taxon>
        <taxon>Russulales</taxon>
        <taxon>Russulaceae</taxon>
        <taxon>Multifurca</taxon>
    </lineage>
</organism>
<protein>
    <submittedName>
        <fullName evidence="2">Uncharacterized protein</fullName>
    </submittedName>
</protein>
<proteinExistence type="predicted"/>
<sequence>MSSLLTNYSFLSPLKRQRAVRNRAAAVPTPSNRFSRYGRDEFSFLDGFHLDRDFLTAAPRAAPNPPSSSANSIPQSVRLSAFDILIDAGASEPASPTFETPVATSTPPPTRPCDLRLQSPPRSRSPTPSLTSMSACSSNTDIPTTPFTSDDEWPGLQIPQKAISPPRVLIRPLVIVKSTPSILCRDINTADTFEFTLAPFSSPLGLEDEEQEVVVVDEAEDDMSWYARDLPQRHTPSTISRVELKFGPAIRPQPDEQAPSRSPALAWTKFSVRPNLSSV</sequence>
<feature type="compositionally biased region" description="Polar residues" evidence="1">
    <location>
        <begin position="133"/>
        <end position="148"/>
    </location>
</feature>
<accession>A0AAD4M684</accession>
<reference evidence="2" key="1">
    <citation type="journal article" date="2022" name="New Phytol.">
        <title>Evolutionary transition to the ectomycorrhizal habit in the genomes of a hyperdiverse lineage of mushroom-forming fungi.</title>
        <authorList>
            <person name="Looney B."/>
            <person name="Miyauchi S."/>
            <person name="Morin E."/>
            <person name="Drula E."/>
            <person name="Courty P.E."/>
            <person name="Kohler A."/>
            <person name="Kuo A."/>
            <person name="LaButti K."/>
            <person name="Pangilinan J."/>
            <person name="Lipzen A."/>
            <person name="Riley R."/>
            <person name="Andreopoulos W."/>
            <person name="He G."/>
            <person name="Johnson J."/>
            <person name="Nolan M."/>
            <person name="Tritt A."/>
            <person name="Barry K.W."/>
            <person name="Grigoriev I.V."/>
            <person name="Nagy L.G."/>
            <person name="Hibbett D."/>
            <person name="Henrissat B."/>
            <person name="Matheny P.B."/>
            <person name="Labbe J."/>
            <person name="Martin F.M."/>
        </authorList>
    </citation>
    <scope>NUCLEOTIDE SEQUENCE</scope>
    <source>
        <strain evidence="2">BPL690</strain>
    </source>
</reference>
<feature type="compositionally biased region" description="Low complexity" evidence="1">
    <location>
        <begin position="115"/>
        <end position="132"/>
    </location>
</feature>
<dbReference type="Proteomes" id="UP001203297">
    <property type="component" value="Unassembled WGS sequence"/>
</dbReference>
<evidence type="ECO:0000313" key="2">
    <source>
        <dbReference type="EMBL" id="KAI0302817.1"/>
    </source>
</evidence>
<dbReference type="AlphaFoldDB" id="A0AAD4M684"/>